<dbReference type="EMBL" id="AP014648">
    <property type="protein sequence ID" value="BAQ17657.1"/>
    <property type="molecule type" value="Genomic_DNA"/>
</dbReference>
<dbReference type="RefSeq" id="WP_172653338.1">
    <property type="nucleotide sequence ID" value="NZ_AP014648.1"/>
</dbReference>
<dbReference type="Pfam" id="PF13414">
    <property type="entry name" value="TPR_11"/>
    <property type="match status" value="1"/>
</dbReference>
<reference evidence="6 7" key="1">
    <citation type="submission" date="2014-09" db="EMBL/GenBank/DDBJ databases">
        <title>Genome sequencing of Methyloceanibacter caenitepidi Gela4.</title>
        <authorList>
            <person name="Takeuchi M."/>
            <person name="Susumu S."/>
            <person name="Kamagata Y."/>
            <person name="Oshima K."/>
            <person name="Hattori M."/>
            <person name="Iwasaki W."/>
        </authorList>
    </citation>
    <scope>NUCLEOTIDE SEQUENCE [LARGE SCALE GENOMIC DNA]</scope>
    <source>
        <strain evidence="6 7">Gela4</strain>
    </source>
</reference>
<dbReference type="InterPro" id="IPR019734">
    <property type="entry name" value="TPR_rpt"/>
</dbReference>
<dbReference type="Gene3D" id="1.25.40.10">
    <property type="entry name" value="Tetratricopeptide repeat domain"/>
    <property type="match status" value="5"/>
</dbReference>
<feature type="repeat" description="TPR" evidence="3">
    <location>
        <begin position="210"/>
        <end position="243"/>
    </location>
</feature>
<dbReference type="AlphaFoldDB" id="A0A0A8K534"/>
<evidence type="ECO:0000256" key="5">
    <source>
        <dbReference type="SAM" id="SignalP"/>
    </source>
</evidence>
<dbReference type="Proteomes" id="UP000031643">
    <property type="component" value="Chromosome"/>
</dbReference>
<dbReference type="PROSITE" id="PS50005">
    <property type="entry name" value="TPR"/>
    <property type="match status" value="7"/>
</dbReference>
<sequence>MKLPIASSIAVLTLLAVPGTAALGAKDEPITDPARLEQALKACTGQTKTRERRQQAAAACTQVIQSPAAEDDAKFTALMTRGQLDQYDWKAQALADFDAAIALRPDSGLAHYWRGVMLNRLDSKESPLAAFDKAISLDPDFVEAHLARADRLAMEGRPNEALEAYGRAIEIAPDSAPPLTARGRLYAKLGNDELALADYGKAIVLKPDDVFALTQRGTLYAKLGKDDRALGDFDKAIAVTSKTDAVDLGAKRGKAAILYRRARDLFDKGAYEQSVKAYSTAMELVYDSAAQVRRGEAYYALGQYKQALADFDNVIANAQRRREELKRESESGGRGSSRAGDLLSRMSPPKDALEGHKKALCQLEGGKDCDPTKSTETTDTERDTADSALTELVALCNAKDPAKAVDGCTRILDSKSLNLAKKDRGYVLHQRGRAYLNQNSLRPAMLDFTAALNNGAAPEPVLIDRGRLFVRAKEYQEAIKDLTAALKANGENGTTYYFRAAANAGAGQLDLAAQDFETALRLLSSDFSADASAESHLEKAKVHHQRGQLGAAANEYLHAAVLAKPGSPTRIQALEFLSRANLAIGMPEIALASVSDFLAQKPGYAPGHNTRGMIYLKLNKNDEAIADFNEALRLDPERYAWAYLSNRGEAYFNLGKFDLALKDLDESLRRNPDNKDAKAKKAEAEAALAKQN</sequence>
<feature type="compositionally biased region" description="Basic and acidic residues" evidence="4">
    <location>
        <begin position="322"/>
        <end position="331"/>
    </location>
</feature>
<feature type="repeat" description="TPR" evidence="3">
    <location>
        <begin position="605"/>
        <end position="638"/>
    </location>
</feature>
<evidence type="ECO:0000256" key="4">
    <source>
        <dbReference type="SAM" id="MobiDB-lite"/>
    </source>
</evidence>
<evidence type="ECO:0000256" key="1">
    <source>
        <dbReference type="ARBA" id="ARBA00022737"/>
    </source>
</evidence>
<dbReference type="KEGG" id="mcg:GL4_2215"/>
<feature type="repeat" description="TPR" evidence="3">
    <location>
        <begin position="641"/>
        <end position="674"/>
    </location>
</feature>
<evidence type="ECO:0000313" key="7">
    <source>
        <dbReference type="Proteomes" id="UP000031643"/>
    </source>
</evidence>
<dbReference type="SMART" id="SM00028">
    <property type="entry name" value="TPR"/>
    <property type="match status" value="12"/>
</dbReference>
<proteinExistence type="predicted"/>
<keyword evidence="2 3" id="KW-0802">TPR repeat</keyword>
<feature type="region of interest" description="Disordered" evidence="4">
    <location>
        <begin position="364"/>
        <end position="383"/>
    </location>
</feature>
<keyword evidence="5" id="KW-0732">Signal</keyword>
<dbReference type="Pfam" id="PF00515">
    <property type="entry name" value="TPR_1"/>
    <property type="match status" value="2"/>
</dbReference>
<evidence type="ECO:0000313" key="6">
    <source>
        <dbReference type="EMBL" id="BAQ17657.1"/>
    </source>
</evidence>
<dbReference type="PROSITE" id="PS50293">
    <property type="entry name" value="TPR_REGION"/>
    <property type="match status" value="1"/>
</dbReference>
<evidence type="ECO:0000256" key="2">
    <source>
        <dbReference type="ARBA" id="ARBA00022803"/>
    </source>
</evidence>
<feature type="compositionally biased region" description="Basic and acidic residues" evidence="4">
    <location>
        <begin position="670"/>
        <end position="684"/>
    </location>
</feature>
<feature type="repeat" description="TPR" evidence="3">
    <location>
        <begin position="459"/>
        <end position="492"/>
    </location>
</feature>
<dbReference type="STRING" id="1384459.GL4_2215"/>
<dbReference type="Pfam" id="PF13432">
    <property type="entry name" value="TPR_16"/>
    <property type="match status" value="4"/>
</dbReference>
<gene>
    <name evidence="6" type="ORF">GL4_2215</name>
</gene>
<dbReference type="SUPFAM" id="SSF48452">
    <property type="entry name" value="TPR-like"/>
    <property type="match status" value="3"/>
</dbReference>
<dbReference type="HOGENOM" id="CLU_397833_0_0_5"/>
<organism evidence="6 7">
    <name type="scientific">Methyloceanibacter caenitepidi</name>
    <dbReference type="NCBI Taxonomy" id="1384459"/>
    <lineage>
        <taxon>Bacteria</taxon>
        <taxon>Pseudomonadati</taxon>
        <taxon>Pseudomonadota</taxon>
        <taxon>Alphaproteobacteria</taxon>
        <taxon>Hyphomicrobiales</taxon>
        <taxon>Hyphomicrobiaceae</taxon>
        <taxon>Methyloceanibacter</taxon>
    </lineage>
</organism>
<feature type="repeat" description="TPR" evidence="3">
    <location>
        <begin position="142"/>
        <end position="175"/>
    </location>
</feature>
<feature type="signal peptide" evidence="5">
    <location>
        <begin position="1"/>
        <end position="21"/>
    </location>
</feature>
<dbReference type="PANTHER" id="PTHR44858">
    <property type="entry name" value="TETRATRICOPEPTIDE REPEAT PROTEIN 6"/>
    <property type="match status" value="1"/>
</dbReference>
<feature type="compositionally biased region" description="Low complexity" evidence="4">
    <location>
        <begin position="336"/>
        <end position="345"/>
    </location>
</feature>
<dbReference type="InterPro" id="IPR011990">
    <property type="entry name" value="TPR-like_helical_dom_sf"/>
</dbReference>
<protein>
    <submittedName>
        <fullName evidence="6">Uncharacterized protein</fullName>
    </submittedName>
</protein>
<dbReference type="InterPro" id="IPR050498">
    <property type="entry name" value="Ycf3"/>
</dbReference>
<feature type="repeat" description="TPR" evidence="3">
    <location>
        <begin position="288"/>
        <end position="321"/>
    </location>
</feature>
<name>A0A0A8K534_9HYPH</name>
<accession>A0A0A8K534</accession>
<feature type="region of interest" description="Disordered" evidence="4">
    <location>
        <begin position="322"/>
        <end position="352"/>
    </location>
</feature>
<dbReference type="PANTHER" id="PTHR44858:SF1">
    <property type="entry name" value="UDP-N-ACETYLGLUCOSAMINE--PEPTIDE N-ACETYLGLUCOSAMINYLTRANSFERASE SPINDLY-RELATED"/>
    <property type="match status" value="1"/>
</dbReference>
<keyword evidence="1" id="KW-0677">Repeat</keyword>
<evidence type="ECO:0000256" key="3">
    <source>
        <dbReference type="PROSITE-ProRule" id="PRU00339"/>
    </source>
</evidence>
<keyword evidence="7" id="KW-1185">Reference proteome</keyword>
<feature type="chain" id="PRO_5005421317" evidence="5">
    <location>
        <begin position="22"/>
        <end position="692"/>
    </location>
</feature>
<feature type="repeat" description="TPR" evidence="3">
    <location>
        <begin position="176"/>
        <end position="209"/>
    </location>
</feature>
<feature type="region of interest" description="Disordered" evidence="4">
    <location>
        <begin position="670"/>
        <end position="692"/>
    </location>
</feature>